<dbReference type="GO" id="GO:0046872">
    <property type="term" value="F:metal ion binding"/>
    <property type="evidence" value="ECO:0007669"/>
    <property type="project" value="UniProtKB-KW"/>
</dbReference>
<keyword evidence="1" id="KW-0479">Metal-binding</keyword>
<dbReference type="InterPro" id="IPR010376">
    <property type="entry name" value="GBBH-like_N"/>
</dbReference>
<sequence>MINTMDATPDAQNLAVSWEDGTSSTLPAHFLRAEAMDAFTRRERIDTGSVKVSKGIEITGVFPVGGYGVNIHFSDGHDKAIYPFSLLRDLSDRFDK</sequence>
<keyword evidence="2" id="KW-0408">Iron</keyword>
<gene>
    <name evidence="4" type="ORF">SAMN04488045_1452</name>
</gene>
<evidence type="ECO:0000256" key="1">
    <source>
        <dbReference type="ARBA" id="ARBA00022723"/>
    </source>
</evidence>
<name>A0A1H5WHV0_9RHOB</name>
<protein>
    <submittedName>
        <fullName evidence="4">DUF971 family protein</fullName>
    </submittedName>
</protein>
<dbReference type="PANTHER" id="PTHR35303:SF5">
    <property type="entry name" value="OS02G0197800 PROTEIN"/>
    <property type="match status" value="1"/>
</dbReference>
<dbReference type="RefSeq" id="WP_103910312.1">
    <property type="nucleotide sequence ID" value="NZ_FNUZ01000002.1"/>
</dbReference>
<evidence type="ECO:0000256" key="2">
    <source>
        <dbReference type="ARBA" id="ARBA00023004"/>
    </source>
</evidence>
<accession>A0A1H5WHV0</accession>
<dbReference type="InterPro" id="IPR038492">
    <property type="entry name" value="GBBH-like_N_sf"/>
</dbReference>
<dbReference type="EMBL" id="FNUZ01000002">
    <property type="protein sequence ID" value="SEF99189.1"/>
    <property type="molecule type" value="Genomic_DNA"/>
</dbReference>
<keyword evidence="5" id="KW-1185">Reference proteome</keyword>
<dbReference type="PANTHER" id="PTHR35303">
    <property type="entry name" value="OS02G0197800 PROTEIN"/>
    <property type="match status" value="1"/>
</dbReference>
<feature type="domain" description="Gamma-butyrobetaine hydroxylase-like N-terminal" evidence="3">
    <location>
        <begin position="9"/>
        <end position="88"/>
    </location>
</feature>
<dbReference type="Pfam" id="PF06155">
    <property type="entry name" value="GBBH-like_N"/>
    <property type="match status" value="1"/>
</dbReference>
<dbReference type="Proteomes" id="UP000236752">
    <property type="component" value="Unassembled WGS sequence"/>
</dbReference>
<dbReference type="OrthoDB" id="9794178at2"/>
<dbReference type="AlphaFoldDB" id="A0A1H5WHV0"/>
<reference evidence="4 5" key="1">
    <citation type="submission" date="2016-10" db="EMBL/GenBank/DDBJ databases">
        <authorList>
            <person name="de Groot N.N."/>
        </authorList>
    </citation>
    <scope>NUCLEOTIDE SEQUENCE [LARGE SCALE GENOMIC DNA]</scope>
    <source>
        <strain evidence="4 5">DSM 26915</strain>
    </source>
</reference>
<evidence type="ECO:0000313" key="4">
    <source>
        <dbReference type="EMBL" id="SEF99189.1"/>
    </source>
</evidence>
<dbReference type="Gene3D" id="3.30.2020.30">
    <property type="match status" value="1"/>
</dbReference>
<proteinExistence type="predicted"/>
<evidence type="ECO:0000259" key="3">
    <source>
        <dbReference type="Pfam" id="PF06155"/>
    </source>
</evidence>
<organism evidence="4 5">
    <name type="scientific">Thalassococcus halodurans</name>
    <dbReference type="NCBI Taxonomy" id="373675"/>
    <lineage>
        <taxon>Bacteria</taxon>
        <taxon>Pseudomonadati</taxon>
        <taxon>Pseudomonadota</taxon>
        <taxon>Alphaproteobacteria</taxon>
        <taxon>Rhodobacterales</taxon>
        <taxon>Roseobacteraceae</taxon>
        <taxon>Thalassococcus</taxon>
    </lineage>
</organism>
<evidence type="ECO:0000313" key="5">
    <source>
        <dbReference type="Proteomes" id="UP000236752"/>
    </source>
</evidence>